<evidence type="ECO:0000256" key="1">
    <source>
        <dbReference type="ARBA" id="ARBA00004651"/>
    </source>
</evidence>
<dbReference type="Proteomes" id="UP000434223">
    <property type="component" value="Unassembled WGS sequence"/>
</dbReference>
<dbReference type="GeneID" id="93151381"/>
<evidence type="ECO:0000256" key="5">
    <source>
        <dbReference type="ARBA" id="ARBA00022989"/>
    </source>
</evidence>
<evidence type="ECO:0000313" key="10">
    <source>
        <dbReference type="EMBL" id="MUB63198.1"/>
    </source>
</evidence>
<dbReference type="SUPFAM" id="SSF161098">
    <property type="entry name" value="MetI-like"/>
    <property type="match status" value="1"/>
</dbReference>
<evidence type="ECO:0000259" key="8">
    <source>
        <dbReference type="PROSITE" id="PS50928"/>
    </source>
</evidence>
<dbReference type="PANTHER" id="PTHR43227">
    <property type="entry name" value="BLL4140 PROTEIN"/>
    <property type="match status" value="1"/>
</dbReference>
<feature type="domain" description="ABC transmembrane type-1" evidence="8">
    <location>
        <begin position="76"/>
        <end position="291"/>
    </location>
</feature>
<dbReference type="AlphaFoldDB" id="A0A174X2X1"/>
<sequence>MEKKKSIWYYLYRDKWLYLMLVPVILYYFIFKYLPMGGIAMAFQDFNMFKGIFGSKFAGLSVFKKIFAQPQFWNSVKNTLILNLLTLVVSFPFTIILSLILNEIRCTWFKRLSQSLLYLPHFISWVVVAGIAVNLFSLNGGTVNNVLNVMGIKSIPFLSDKYWWIFTYVICSVWKEIGWGTIIYLAALTGVDESLYEAAYLDGATRMQRIIYVTLPMVKPVIVTMLILSVSKMMTIGLDAPLLLGNSKVMEVSEVLSTYVYRLGIEKAQYSPATAVGLFQSVVNIAILFMADRFAKAIGEEGIL</sequence>
<keyword evidence="2 7" id="KW-0813">Transport</keyword>
<evidence type="ECO:0000256" key="6">
    <source>
        <dbReference type="ARBA" id="ARBA00023136"/>
    </source>
</evidence>
<feature type="transmembrane region" description="Helical" evidence="7">
    <location>
        <begin position="122"/>
        <end position="142"/>
    </location>
</feature>
<evidence type="ECO:0000256" key="2">
    <source>
        <dbReference type="ARBA" id="ARBA00022448"/>
    </source>
</evidence>
<dbReference type="InterPro" id="IPR035906">
    <property type="entry name" value="MetI-like_sf"/>
</dbReference>
<keyword evidence="4 7" id="KW-0812">Transmembrane</keyword>
<accession>A0A174X2X1</accession>
<comment type="caution">
    <text evidence="10">The sequence shown here is derived from an EMBL/GenBank/DDBJ whole genome shotgun (WGS) entry which is preliminary data.</text>
</comment>
<keyword evidence="6 7" id="KW-0472">Membrane</keyword>
<reference evidence="10 11" key="1">
    <citation type="submission" date="2019-09" db="EMBL/GenBank/DDBJ databases">
        <title>Draft genome sequencing of Hungatella hathewayi 123Y-2.</title>
        <authorList>
            <person name="Lv Q."/>
            <person name="Li S."/>
        </authorList>
    </citation>
    <scope>NUCLEOTIDE SEQUENCE [LARGE SCALE GENOMIC DNA]</scope>
    <source>
        <strain evidence="10 11">123Y-2</strain>
    </source>
</reference>
<dbReference type="Pfam" id="PF00528">
    <property type="entry name" value="BPD_transp_1"/>
    <property type="match status" value="1"/>
</dbReference>
<protein>
    <submittedName>
        <fullName evidence="10">ABC transporter permease subunit</fullName>
    </submittedName>
    <submittedName>
        <fullName evidence="9">Multiple-sugar transport system permease YteP</fullName>
    </submittedName>
</protein>
<dbReference type="RefSeq" id="WP_006771998.1">
    <property type="nucleotide sequence ID" value="NZ_BQNJ01000001.1"/>
</dbReference>
<dbReference type="Gene3D" id="1.10.3720.10">
    <property type="entry name" value="MetI-like"/>
    <property type="match status" value="1"/>
</dbReference>
<gene>
    <name evidence="9" type="primary">yteP</name>
    <name evidence="9" type="ORF">CE91St55_17290</name>
    <name evidence="10" type="ORF">GNE07_09005</name>
</gene>
<comment type="subcellular location">
    <subcellularLocation>
        <location evidence="1 7">Cell membrane</location>
        <topology evidence="1 7">Multi-pass membrane protein</topology>
    </subcellularLocation>
</comment>
<evidence type="ECO:0000256" key="3">
    <source>
        <dbReference type="ARBA" id="ARBA00022475"/>
    </source>
</evidence>
<evidence type="ECO:0000256" key="4">
    <source>
        <dbReference type="ARBA" id="ARBA00022692"/>
    </source>
</evidence>
<dbReference type="GO" id="GO:0055085">
    <property type="term" value="P:transmembrane transport"/>
    <property type="evidence" value="ECO:0007669"/>
    <property type="project" value="InterPro"/>
</dbReference>
<evidence type="ECO:0000256" key="7">
    <source>
        <dbReference type="RuleBase" id="RU363032"/>
    </source>
</evidence>
<organism evidence="10 11">
    <name type="scientific">Hungatella hathewayi</name>
    <dbReference type="NCBI Taxonomy" id="154046"/>
    <lineage>
        <taxon>Bacteria</taxon>
        <taxon>Bacillati</taxon>
        <taxon>Bacillota</taxon>
        <taxon>Clostridia</taxon>
        <taxon>Lachnospirales</taxon>
        <taxon>Lachnospiraceae</taxon>
        <taxon>Hungatella</taxon>
    </lineage>
</organism>
<dbReference type="InterPro" id="IPR050809">
    <property type="entry name" value="UgpAE/MalFG_permease"/>
</dbReference>
<feature type="transmembrane region" description="Helical" evidence="7">
    <location>
        <begin position="162"/>
        <end position="189"/>
    </location>
</feature>
<dbReference type="CDD" id="cd06261">
    <property type="entry name" value="TM_PBP2"/>
    <property type="match status" value="1"/>
</dbReference>
<keyword evidence="3" id="KW-1003">Cell membrane</keyword>
<keyword evidence="5 7" id="KW-1133">Transmembrane helix</keyword>
<evidence type="ECO:0000313" key="9">
    <source>
        <dbReference type="EMBL" id="GKG99747.1"/>
    </source>
</evidence>
<dbReference type="PANTHER" id="PTHR43227:SF11">
    <property type="entry name" value="BLL4140 PROTEIN"/>
    <property type="match status" value="1"/>
</dbReference>
<dbReference type="Proteomes" id="UP001055091">
    <property type="component" value="Unassembled WGS sequence"/>
</dbReference>
<feature type="transmembrane region" description="Helical" evidence="7">
    <location>
        <begin position="80"/>
        <end position="101"/>
    </location>
</feature>
<feature type="transmembrane region" description="Helical" evidence="7">
    <location>
        <begin position="210"/>
        <end position="230"/>
    </location>
</feature>
<dbReference type="InterPro" id="IPR000515">
    <property type="entry name" value="MetI-like"/>
</dbReference>
<proteinExistence type="inferred from homology"/>
<dbReference type="GO" id="GO:0005886">
    <property type="term" value="C:plasma membrane"/>
    <property type="evidence" value="ECO:0007669"/>
    <property type="project" value="UniProtKB-SubCell"/>
</dbReference>
<dbReference type="EMBL" id="BQNJ01000001">
    <property type="protein sequence ID" value="GKG99747.1"/>
    <property type="molecule type" value="Genomic_DNA"/>
</dbReference>
<feature type="transmembrane region" description="Helical" evidence="7">
    <location>
        <begin position="16"/>
        <end position="34"/>
    </location>
</feature>
<feature type="transmembrane region" description="Helical" evidence="7">
    <location>
        <begin position="270"/>
        <end position="291"/>
    </location>
</feature>
<comment type="similarity">
    <text evidence="7">Belongs to the binding-protein-dependent transport system permease family.</text>
</comment>
<evidence type="ECO:0000313" key="11">
    <source>
        <dbReference type="Proteomes" id="UP000434223"/>
    </source>
</evidence>
<reference evidence="9" key="2">
    <citation type="submission" date="2022-01" db="EMBL/GenBank/DDBJ databases">
        <title>Novel bile acid biosynthetic pathways are enriched in the microbiome of centenarians.</title>
        <authorList>
            <person name="Sato Y."/>
            <person name="Atarashi K."/>
            <person name="Plichta R.D."/>
            <person name="Arai Y."/>
            <person name="Sasajima S."/>
            <person name="Kearney M.S."/>
            <person name="Suda W."/>
            <person name="Takeshita K."/>
            <person name="Sasaki T."/>
            <person name="Okamoto S."/>
            <person name="Skelly N.A."/>
            <person name="Okamura Y."/>
            <person name="Vlamakis H."/>
            <person name="Li Y."/>
            <person name="Tanoue T."/>
            <person name="Takei H."/>
            <person name="Nittono H."/>
            <person name="Narushima S."/>
            <person name="Irie J."/>
            <person name="Itoh H."/>
            <person name="Moriya K."/>
            <person name="Sugiura Y."/>
            <person name="Suematsu M."/>
            <person name="Moritoki N."/>
            <person name="Shibata S."/>
            <person name="Littman R.D."/>
            <person name="Fischbach A.M."/>
            <person name="Uwamino Y."/>
            <person name="Inoue T."/>
            <person name="Honda A."/>
            <person name="Hattori M."/>
            <person name="Murai T."/>
            <person name="Xavier J.R."/>
            <person name="Hirose N."/>
            <person name="Honda K."/>
        </authorList>
    </citation>
    <scope>NUCLEOTIDE SEQUENCE</scope>
    <source>
        <strain evidence="9">CE91-St55</strain>
    </source>
</reference>
<dbReference type="PROSITE" id="PS50928">
    <property type="entry name" value="ABC_TM1"/>
    <property type="match status" value="1"/>
</dbReference>
<dbReference type="OrthoDB" id="384651at2"/>
<name>A0A174X2X1_9FIRM</name>
<dbReference type="EMBL" id="WNME01000004">
    <property type="protein sequence ID" value="MUB63198.1"/>
    <property type="molecule type" value="Genomic_DNA"/>
</dbReference>